<dbReference type="AlphaFoldDB" id="A0A8S2SKZ8"/>
<dbReference type="PANTHER" id="PTHR33064:SF37">
    <property type="entry name" value="RIBONUCLEASE H"/>
    <property type="match status" value="1"/>
</dbReference>
<proteinExistence type="predicted"/>
<comment type="caution">
    <text evidence="2">The sequence shown here is derived from an EMBL/GenBank/DDBJ whole genome shotgun (WGS) entry which is preliminary data.</text>
</comment>
<sequence length="68" mass="8008">MRYLGHIITQNGIKLDPDLIKSVKNFPQPKQIKDVQSFLGLTGYYRRFIKDYSKIAEPLQQQLRNSQK</sequence>
<accession>A0A8S2SKZ8</accession>
<gene>
    <name evidence="2" type="ORF">GIL414_LOCUS22660</name>
    <name evidence="1" type="ORF">SMN809_LOCUS22222</name>
</gene>
<dbReference type="EMBL" id="CAJOBI010019842">
    <property type="protein sequence ID" value="CAF4208890.1"/>
    <property type="molecule type" value="Genomic_DNA"/>
</dbReference>
<protein>
    <recommendedName>
        <fullName evidence="4">Retrovirus-related Pol polyprotein from transposon opus</fullName>
    </recommendedName>
</protein>
<name>A0A8S2SKZ8_9BILA</name>
<evidence type="ECO:0000313" key="3">
    <source>
        <dbReference type="Proteomes" id="UP000681720"/>
    </source>
</evidence>
<organism evidence="2 3">
    <name type="scientific">Rotaria magnacalcarata</name>
    <dbReference type="NCBI Taxonomy" id="392030"/>
    <lineage>
        <taxon>Eukaryota</taxon>
        <taxon>Metazoa</taxon>
        <taxon>Spiralia</taxon>
        <taxon>Gnathifera</taxon>
        <taxon>Rotifera</taxon>
        <taxon>Eurotatoria</taxon>
        <taxon>Bdelloidea</taxon>
        <taxon>Philodinida</taxon>
        <taxon>Philodinidae</taxon>
        <taxon>Rotaria</taxon>
    </lineage>
</organism>
<dbReference type="EMBL" id="CAJOBJ010023047">
    <property type="protein sequence ID" value="CAF4226957.1"/>
    <property type="molecule type" value="Genomic_DNA"/>
</dbReference>
<dbReference type="Gene3D" id="3.30.70.270">
    <property type="match status" value="1"/>
</dbReference>
<dbReference type="InterPro" id="IPR051320">
    <property type="entry name" value="Viral_Replic_Matur_Polypro"/>
</dbReference>
<evidence type="ECO:0000313" key="2">
    <source>
        <dbReference type="EMBL" id="CAF4226957.1"/>
    </source>
</evidence>
<dbReference type="PANTHER" id="PTHR33064">
    <property type="entry name" value="POL PROTEIN"/>
    <property type="match status" value="1"/>
</dbReference>
<evidence type="ECO:0000313" key="1">
    <source>
        <dbReference type="EMBL" id="CAF4208890.1"/>
    </source>
</evidence>
<reference evidence="2" key="1">
    <citation type="submission" date="2021-02" db="EMBL/GenBank/DDBJ databases">
        <authorList>
            <person name="Nowell W R."/>
        </authorList>
    </citation>
    <scope>NUCLEOTIDE SEQUENCE</scope>
</reference>
<feature type="non-terminal residue" evidence="2">
    <location>
        <position position="68"/>
    </location>
</feature>
<dbReference type="Proteomes" id="UP000676336">
    <property type="component" value="Unassembled WGS sequence"/>
</dbReference>
<dbReference type="InterPro" id="IPR043128">
    <property type="entry name" value="Rev_trsase/Diguanyl_cyclase"/>
</dbReference>
<dbReference type="Proteomes" id="UP000681720">
    <property type="component" value="Unassembled WGS sequence"/>
</dbReference>
<dbReference type="SUPFAM" id="SSF56672">
    <property type="entry name" value="DNA/RNA polymerases"/>
    <property type="match status" value="1"/>
</dbReference>
<evidence type="ECO:0008006" key="4">
    <source>
        <dbReference type="Google" id="ProtNLM"/>
    </source>
</evidence>
<dbReference type="InterPro" id="IPR043502">
    <property type="entry name" value="DNA/RNA_pol_sf"/>
</dbReference>